<keyword evidence="2" id="KW-1185">Reference proteome</keyword>
<dbReference type="Proteomes" id="UP001153678">
    <property type="component" value="Unassembled WGS sequence"/>
</dbReference>
<protein>
    <submittedName>
        <fullName evidence="1">13274_t:CDS:1</fullName>
    </submittedName>
</protein>
<name>A0A9W4X4J2_9GLOM</name>
<dbReference type="EMBL" id="CAMKVN010027165">
    <property type="protein sequence ID" value="CAI2201306.1"/>
    <property type="molecule type" value="Genomic_DNA"/>
</dbReference>
<accession>A0A9W4X4J2</accession>
<dbReference type="AlphaFoldDB" id="A0A9W4X4J2"/>
<feature type="non-terminal residue" evidence="1">
    <location>
        <position position="1"/>
    </location>
</feature>
<reference evidence="1" key="1">
    <citation type="submission" date="2022-08" db="EMBL/GenBank/DDBJ databases">
        <authorList>
            <person name="Kallberg Y."/>
            <person name="Tangrot J."/>
            <person name="Rosling A."/>
        </authorList>
    </citation>
    <scope>NUCLEOTIDE SEQUENCE</scope>
    <source>
        <strain evidence="1">Wild A</strain>
    </source>
</reference>
<comment type="caution">
    <text evidence="1">The sequence shown here is derived from an EMBL/GenBank/DDBJ whole genome shotgun (WGS) entry which is preliminary data.</text>
</comment>
<sequence length="86" mass="10510">IMVHSLFNPTQQTLYAFPNLVSKEILKVLESHTFKDKKYLFTYEKRTRGWRLKEMEEIKEEQEDYSFPPPEELIRIRKKLSDPKYD</sequence>
<organism evidence="1 2">
    <name type="scientific">Funneliformis geosporum</name>
    <dbReference type="NCBI Taxonomy" id="1117311"/>
    <lineage>
        <taxon>Eukaryota</taxon>
        <taxon>Fungi</taxon>
        <taxon>Fungi incertae sedis</taxon>
        <taxon>Mucoromycota</taxon>
        <taxon>Glomeromycotina</taxon>
        <taxon>Glomeromycetes</taxon>
        <taxon>Glomerales</taxon>
        <taxon>Glomeraceae</taxon>
        <taxon>Funneliformis</taxon>
    </lineage>
</organism>
<evidence type="ECO:0000313" key="2">
    <source>
        <dbReference type="Proteomes" id="UP001153678"/>
    </source>
</evidence>
<gene>
    <name evidence="1" type="ORF">FWILDA_LOCUS20000</name>
</gene>
<proteinExistence type="predicted"/>
<evidence type="ECO:0000313" key="1">
    <source>
        <dbReference type="EMBL" id="CAI2201306.1"/>
    </source>
</evidence>